<dbReference type="Pfam" id="PF00512">
    <property type="entry name" value="HisKA"/>
    <property type="match status" value="1"/>
</dbReference>
<dbReference type="SUPFAM" id="SSF55874">
    <property type="entry name" value="ATPase domain of HSP90 chaperone/DNA topoisomerase II/histidine kinase"/>
    <property type="match status" value="1"/>
</dbReference>
<dbReference type="InterPro" id="IPR036890">
    <property type="entry name" value="HATPase_C_sf"/>
</dbReference>
<evidence type="ECO:0000313" key="15">
    <source>
        <dbReference type="EMBL" id="PNG91057.1"/>
    </source>
</evidence>
<dbReference type="RefSeq" id="WP_102936533.1">
    <property type="nucleotide sequence ID" value="NZ_LJIW01000002.1"/>
</dbReference>
<feature type="domain" description="Histidine kinase" evidence="13">
    <location>
        <begin position="210"/>
        <end position="442"/>
    </location>
</feature>
<keyword evidence="12" id="KW-0732">Signal</keyword>
<evidence type="ECO:0000256" key="12">
    <source>
        <dbReference type="SAM" id="SignalP"/>
    </source>
</evidence>
<evidence type="ECO:0000256" key="10">
    <source>
        <dbReference type="SAM" id="MobiDB-lite"/>
    </source>
</evidence>
<feature type="compositionally biased region" description="Basic and acidic residues" evidence="10">
    <location>
        <begin position="438"/>
        <end position="447"/>
    </location>
</feature>
<feature type="compositionally biased region" description="Pro residues" evidence="10">
    <location>
        <begin position="451"/>
        <end position="461"/>
    </location>
</feature>
<keyword evidence="9" id="KW-0902">Two-component regulatory system</keyword>
<evidence type="ECO:0000256" key="6">
    <source>
        <dbReference type="ARBA" id="ARBA00022692"/>
    </source>
</evidence>
<reference evidence="15 16" key="1">
    <citation type="submission" date="2015-09" db="EMBL/GenBank/DDBJ databases">
        <title>Genome sequence, genome mining and natural product profiling of a biocontrol bacterium Streptomyces malaysiensis F913.</title>
        <authorList>
            <person name="Xu Y."/>
            <person name="Wei J."/>
            <person name="Xie J."/>
            <person name="Li T."/>
            <person name="Zhou Z."/>
        </authorList>
    </citation>
    <scope>NUCLEOTIDE SEQUENCE [LARGE SCALE GENOMIC DNA]</scope>
    <source>
        <strain evidence="15 16">F913</strain>
    </source>
</reference>
<dbReference type="Gene3D" id="1.10.287.130">
    <property type="match status" value="1"/>
</dbReference>
<organism evidence="15 16">
    <name type="scientific">Streptomyces malaysiensis</name>
    <dbReference type="NCBI Taxonomy" id="92644"/>
    <lineage>
        <taxon>Bacteria</taxon>
        <taxon>Bacillati</taxon>
        <taxon>Actinomycetota</taxon>
        <taxon>Actinomycetes</taxon>
        <taxon>Kitasatosporales</taxon>
        <taxon>Streptomycetaceae</taxon>
        <taxon>Streptomyces</taxon>
        <taxon>Streptomyces violaceusniger group</taxon>
    </lineage>
</organism>
<dbReference type="InterPro" id="IPR050428">
    <property type="entry name" value="TCS_sensor_his_kinase"/>
</dbReference>
<dbReference type="Gene3D" id="3.30.565.10">
    <property type="entry name" value="Histidine kinase-like ATPase, C-terminal domain"/>
    <property type="match status" value="1"/>
</dbReference>
<evidence type="ECO:0000259" key="14">
    <source>
        <dbReference type="PROSITE" id="PS50885"/>
    </source>
</evidence>
<dbReference type="EMBL" id="LJIW01000002">
    <property type="protein sequence ID" value="PNG91057.1"/>
    <property type="molecule type" value="Genomic_DNA"/>
</dbReference>
<evidence type="ECO:0000313" key="16">
    <source>
        <dbReference type="Proteomes" id="UP000236520"/>
    </source>
</evidence>
<dbReference type="InterPro" id="IPR003661">
    <property type="entry name" value="HisK_dim/P_dom"/>
</dbReference>
<keyword evidence="11" id="KW-0472">Membrane</keyword>
<dbReference type="CDD" id="cd00082">
    <property type="entry name" value="HisKA"/>
    <property type="match status" value="1"/>
</dbReference>
<proteinExistence type="predicted"/>
<keyword evidence="6 11" id="KW-0812">Transmembrane</keyword>
<feature type="chain" id="PRO_5018120311" description="histidine kinase" evidence="12">
    <location>
        <begin position="21"/>
        <end position="461"/>
    </location>
</feature>
<dbReference type="Gene3D" id="6.10.340.10">
    <property type="match status" value="1"/>
</dbReference>
<feature type="transmembrane region" description="Helical" evidence="11">
    <location>
        <begin position="128"/>
        <end position="147"/>
    </location>
</feature>
<evidence type="ECO:0000256" key="4">
    <source>
        <dbReference type="ARBA" id="ARBA00022553"/>
    </source>
</evidence>
<dbReference type="Pfam" id="PF00672">
    <property type="entry name" value="HAMP"/>
    <property type="match status" value="1"/>
</dbReference>
<gene>
    <name evidence="15" type="ORF">SMF913_26522</name>
</gene>
<accession>A0A2J7YSQ6</accession>
<dbReference type="SMART" id="SM00387">
    <property type="entry name" value="HATPase_c"/>
    <property type="match status" value="1"/>
</dbReference>
<evidence type="ECO:0000256" key="9">
    <source>
        <dbReference type="ARBA" id="ARBA00023012"/>
    </source>
</evidence>
<evidence type="ECO:0000256" key="11">
    <source>
        <dbReference type="SAM" id="Phobius"/>
    </source>
</evidence>
<dbReference type="GO" id="GO:0000155">
    <property type="term" value="F:phosphorelay sensor kinase activity"/>
    <property type="evidence" value="ECO:0007669"/>
    <property type="project" value="InterPro"/>
</dbReference>
<feature type="region of interest" description="Disordered" evidence="10">
    <location>
        <begin position="431"/>
        <end position="461"/>
    </location>
</feature>
<dbReference type="InterPro" id="IPR036097">
    <property type="entry name" value="HisK_dim/P_sf"/>
</dbReference>
<dbReference type="InterPro" id="IPR003660">
    <property type="entry name" value="HAMP_dom"/>
</dbReference>
<keyword evidence="16" id="KW-1185">Reference proteome</keyword>
<evidence type="ECO:0000256" key="1">
    <source>
        <dbReference type="ARBA" id="ARBA00000085"/>
    </source>
</evidence>
<feature type="compositionally biased region" description="Polar residues" evidence="10">
    <location>
        <begin position="291"/>
        <end position="300"/>
    </location>
</feature>
<dbReference type="PROSITE" id="PS50885">
    <property type="entry name" value="HAMP"/>
    <property type="match status" value="1"/>
</dbReference>
<name>A0A2J7YSQ6_STRMQ</name>
<dbReference type="PANTHER" id="PTHR45436">
    <property type="entry name" value="SENSOR HISTIDINE KINASE YKOH"/>
    <property type="match status" value="1"/>
</dbReference>
<dbReference type="Pfam" id="PF02518">
    <property type="entry name" value="HATPase_c"/>
    <property type="match status" value="1"/>
</dbReference>
<dbReference type="GO" id="GO:0005886">
    <property type="term" value="C:plasma membrane"/>
    <property type="evidence" value="ECO:0007669"/>
    <property type="project" value="UniProtKB-SubCell"/>
</dbReference>
<dbReference type="PROSITE" id="PS50109">
    <property type="entry name" value="HIS_KIN"/>
    <property type="match status" value="1"/>
</dbReference>
<dbReference type="EC" id="2.7.13.3" evidence="3"/>
<comment type="subcellular location">
    <subcellularLocation>
        <location evidence="2">Cell membrane</location>
    </subcellularLocation>
</comment>
<keyword evidence="8 11" id="KW-1133">Transmembrane helix</keyword>
<dbReference type="AlphaFoldDB" id="A0A2J7YSQ6"/>
<feature type="region of interest" description="Disordered" evidence="10">
    <location>
        <begin position="291"/>
        <end position="336"/>
    </location>
</feature>
<evidence type="ECO:0000259" key="13">
    <source>
        <dbReference type="PROSITE" id="PS50109"/>
    </source>
</evidence>
<evidence type="ECO:0000256" key="7">
    <source>
        <dbReference type="ARBA" id="ARBA00022777"/>
    </source>
</evidence>
<feature type="domain" description="HAMP" evidence="14">
    <location>
        <begin position="148"/>
        <end position="202"/>
    </location>
</feature>
<dbReference type="SUPFAM" id="SSF47384">
    <property type="entry name" value="Homodimeric domain of signal transducing histidine kinase"/>
    <property type="match status" value="1"/>
</dbReference>
<comment type="caution">
    <text evidence="15">The sequence shown here is derived from an EMBL/GenBank/DDBJ whole genome shotgun (WGS) entry which is preliminary data.</text>
</comment>
<feature type="compositionally biased region" description="Basic and acidic residues" evidence="10">
    <location>
        <begin position="306"/>
        <end position="321"/>
    </location>
</feature>
<dbReference type="InterPro" id="IPR005467">
    <property type="entry name" value="His_kinase_dom"/>
</dbReference>
<protein>
    <recommendedName>
        <fullName evidence="3">histidine kinase</fullName>
        <ecNumber evidence="3">2.7.13.3</ecNumber>
    </recommendedName>
</protein>
<comment type="catalytic activity">
    <reaction evidence="1">
        <text>ATP + protein L-histidine = ADP + protein N-phospho-L-histidine.</text>
        <dbReference type="EC" id="2.7.13.3"/>
    </reaction>
</comment>
<dbReference type="PANTHER" id="PTHR45436:SF5">
    <property type="entry name" value="SENSOR HISTIDINE KINASE TRCS"/>
    <property type="match status" value="1"/>
</dbReference>
<feature type="signal peptide" evidence="12">
    <location>
        <begin position="1"/>
        <end position="20"/>
    </location>
</feature>
<dbReference type="SMART" id="SM00304">
    <property type="entry name" value="HAMP"/>
    <property type="match status" value="1"/>
</dbReference>
<evidence type="ECO:0000256" key="5">
    <source>
        <dbReference type="ARBA" id="ARBA00022679"/>
    </source>
</evidence>
<dbReference type="SUPFAM" id="SSF158472">
    <property type="entry name" value="HAMP domain-like"/>
    <property type="match status" value="1"/>
</dbReference>
<dbReference type="SMART" id="SM00388">
    <property type="entry name" value="HisKA"/>
    <property type="match status" value="1"/>
</dbReference>
<evidence type="ECO:0000256" key="3">
    <source>
        <dbReference type="ARBA" id="ARBA00012438"/>
    </source>
</evidence>
<dbReference type="Proteomes" id="UP000236520">
    <property type="component" value="Unassembled WGS sequence"/>
</dbReference>
<dbReference type="InterPro" id="IPR003594">
    <property type="entry name" value="HATPase_dom"/>
</dbReference>
<sequence>MTLRWRIVALVAAATCAAAAAVGVLVHHASRDRELSQARDGARTTLERAALGYARTGGVQGSGAVLDAPGLPGGLRRLVAKGHQGTEFATGPDGPAMWAARPADGQVLSVRVDMSTAMRNISALDTNIILAGLMTTAVVLPLGVLTAERMSRRLRLAAATARRIAAGDLDARISPAARPHDEIAEISGAVDSMAAALQERLLDEQRFTADVAHELRTPLMGLVTAAELLPPGEAAGYVRDRVRVLSTLVEELLEISRLDAGAEEADLSPCPLGPVLDEAIAGTGLSAQLRTGTAEGTGQPDSADDTGQRDATDRTGQRDSADGTGPWHSADGPKVWTDPRRLTRIVANLVVNAHRHGREPVEVTVAADGRTVTVRDHGTGYPDDLLEKGPQRFRTGVRERGRGHGLGLTIAVGQAQVIGATLEFGNAPDGGAVATLRLPEEPERPELSDLPEPPEPGPIHG</sequence>
<keyword evidence="4" id="KW-0597">Phosphoprotein</keyword>
<evidence type="ECO:0000256" key="8">
    <source>
        <dbReference type="ARBA" id="ARBA00022989"/>
    </source>
</evidence>
<keyword evidence="7" id="KW-0418">Kinase</keyword>
<evidence type="ECO:0000256" key="2">
    <source>
        <dbReference type="ARBA" id="ARBA00004236"/>
    </source>
</evidence>
<keyword evidence="5" id="KW-0808">Transferase</keyword>